<dbReference type="KEGG" id="aol:S58_41400"/>
<reference evidence="1 2" key="1">
    <citation type="journal article" date="2013" name="Appl. Environ. Microbiol.">
        <title>Genome analysis suggests that the soil oligotrophic bacterium Agromonas oligotrophica (Bradyrhizobium oligotrophicum) is a nitrogen-fixing symbiont of Aeschynomene indica.</title>
        <authorList>
            <person name="Okubo T."/>
            <person name="Fukushima S."/>
            <person name="Itakura M."/>
            <person name="Oshima K."/>
            <person name="Longtonglang A."/>
            <person name="Teaumroong N."/>
            <person name="Mitsui H."/>
            <person name="Hattori M."/>
            <person name="Hattori R."/>
            <person name="Hattori T."/>
            <person name="Minamisawa K."/>
        </authorList>
    </citation>
    <scope>NUCLEOTIDE SEQUENCE [LARGE SCALE GENOMIC DNA]</scope>
    <source>
        <strain evidence="1 2">S58</strain>
    </source>
</reference>
<evidence type="ECO:0008006" key="3">
    <source>
        <dbReference type="Google" id="ProtNLM"/>
    </source>
</evidence>
<dbReference type="PATRIC" id="fig|1245469.3.peg.4237"/>
<keyword evidence="2" id="KW-1185">Reference proteome</keyword>
<accession>M4ZA27</accession>
<dbReference type="GeneID" id="301817940"/>
<gene>
    <name evidence="1" type="ORF">S58_41400</name>
</gene>
<proteinExistence type="predicted"/>
<dbReference type="AlphaFoldDB" id="M4ZA27"/>
<dbReference type="InterPro" id="IPR016181">
    <property type="entry name" value="Acyl_CoA_acyltransferase"/>
</dbReference>
<name>M4ZA27_9BRAD</name>
<evidence type="ECO:0000313" key="2">
    <source>
        <dbReference type="Proteomes" id="UP000011841"/>
    </source>
</evidence>
<organism evidence="1 2">
    <name type="scientific">Bradyrhizobium oligotrophicum S58</name>
    <dbReference type="NCBI Taxonomy" id="1245469"/>
    <lineage>
        <taxon>Bacteria</taxon>
        <taxon>Pseudomonadati</taxon>
        <taxon>Pseudomonadota</taxon>
        <taxon>Alphaproteobacteria</taxon>
        <taxon>Hyphomicrobiales</taxon>
        <taxon>Nitrobacteraceae</taxon>
        <taxon>Bradyrhizobium</taxon>
    </lineage>
</organism>
<dbReference type="OrthoDB" id="8246545at2"/>
<dbReference type="eggNOG" id="ENOG5033MCW">
    <property type="taxonomic scope" value="Bacteria"/>
</dbReference>
<evidence type="ECO:0000313" key="1">
    <source>
        <dbReference type="EMBL" id="BAM90126.1"/>
    </source>
</evidence>
<dbReference type="RefSeq" id="WP_015667234.1">
    <property type="nucleotide sequence ID" value="NC_020453.1"/>
</dbReference>
<dbReference type="STRING" id="1245469.S58_41400"/>
<protein>
    <recommendedName>
        <fullName evidence="3">N-acetyltransferase domain-containing protein</fullName>
    </recommendedName>
</protein>
<dbReference type="HOGENOM" id="CLU_1335387_0_0_5"/>
<dbReference type="Proteomes" id="UP000011841">
    <property type="component" value="Chromosome"/>
</dbReference>
<dbReference type="SUPFAM" id="SSF55729">
    <property type="entry name" value="Acyl-CoA N-acyltransferases (Nat)"/>
    <property type="match status" value="1"/>
</dbReference>
<dbReference type="EMBL" id="AP012603">
    <property type="protein sequence ID" value="BAM90126.1"/>
    <property type="molecule type" value="Genomic_DNA"/>
</dbReference>
<sequence length="213" mass="23304">MQKPQRGSTEFTLRHQLDALPRTDLITVGAVTPEKLGELAAMARREIPGVRASERELAEFLRHDPNSIFVLCRGGKLLGGIAFLYLNCAGLDALLLEEFNLNDPPRKYLARPDEPAAAIYVWALVAQGRGAIGLGNVAQVLRGPRFHAADYYAQPSSPQGRALLGALGFEPVPSFQPDLWRYQRPWNRLPAVIAPSIQSVGNFAQRSVADAGH</sequence>